<keyword evidence="2" id="KW-0732">Signal</keyword>
<keyword evidence="4" id="KW-1185">Reference proteome</keyword>
<feature type="chain" id="PRO_5040864232" evidence="2">
    <location>
        <begin position="24"/>
        <end position="221"/>
    </location>
</feature>
<dbReference type="EMBL" id="BSTX01000001">
    <property type="protein sequence ID" value="GLZ77360.1"/>
    <property type="molecule type" value="Genomic_DNA"/>
</dbReference>
<dbReference type="Proteomes" id="UP001165079">
    <property type="component" value="Unassembled WGS sequence"/>
</dbReference>
<evidence type="ECO:0000256" key="1">
    <source>
        <dbReference type="SAM" id="Phobius"/>
    </source>
</evidence>
<keyword evidence="1" id="KW-0812">Transmembrane</keyword>
<keyword evidence="1" id="KW-1133">Transmembrane helix</keyword>
<reference evidence="3" key="1">
    <citation type="submission" date="2023-03" db="EMBL/GenBank/DDBJ databases">
        <title>Actinorhabdospora filicis NBRC 111898.</title>
        <authorList>
            <person name="Ichikawa N."/>
            <person name="Sato H."/>
            <person name="Tonouchi N."/>
        </authorList>
    </citation>
    <scope>NUCLEOTIDE SEQUENCE</scope>
    <source>
        <strain evidence="3">NBRC 111898</strain>
    </source>
</reference>
<evidence type="ECO:0000313" key="3">
    <source>
        <dbReference type="EMBL" id="GLZ77360.1"/>
    </source>
</evidence>
<feature type="transmembrane region" description="Helical" evidence="1">
    <location>
        <begin position="183"/>
        <end position="202"/>
    </location>
</feature>
<evidence type="ECO:0000256" key="2">
    <source>
        <dbReference type="SAM" id="SignalP"/>
    </source>
</evidence>
<gene>
    <name evidence="3" type="ORF">Afil01_21670</name>
</gene>
<proteinExistence type="predicted"/>
<sequence length="221" mass="23934">MVRRLLVVLAACAAALIPSAAWADANLVVGRPGDLTVENGSTITAPVVVGNDGDATANGVMFYLRASSGLRSDARYANCQYLVDDRRTAMFCRFEQPVESGRFYTLSPPIELDVAAEHELGELYTYTWCTAETAFNCEFTGTPGEGPILTLVPVERPAATALIATDNVFVTVTDDQERTPMGYLAWPAGALVLGGMATWLGWRLFRRIKGDGHPQRTTEGR</sequence>
<accession>A0A9W6WA77</accession>
<feature type="signal peptide" evidence="2">
    <location>
        <begin position="1"/>
        <end position="23"/>
    </location>
</feature>
<protein>
    <submittedName>
        <fullName evidence="3">Uncharacterized protein</fullName>
    </submittedName>
</protein>
<dbReference type="AlphaFoldDB" id="A0A9W6WA77"/>
<name>A0A9W6WA77_9ACTN</name>
<evidence type="ECO:0000313" key="4">
    <source>
        <dbReference type="Proteomes" id="UP001165079"/>
    </source>
</evidence>
<organism evidence="3 4">
    <name type="scientific">Actinorhabdospora filicis</name>
    <dbReference type="NCBI Taxonomy" id="1785913"/>
    <lineage>
        <taxon>Bacteria</taxon>
        <taxon>Bacillati</taxon>
        <taxon>Actinomycetota</taxon>
        <taxon>Actinomycetes</taxon>
        <taxon>Micromonosporales</taxon>
        <taxon>Micromonosporaceae</taxon>
        <taxon>Actinorhabdospora</taxon>
    </lineage>
</organism>
<comment type="caution">
    <text evidence="3">The sequence shown here is derived from an EMBL/GenBank/DDBJ whole genome shotgun (WGS) entry which is preliminary data.</text>
</comment>
<keyword evidence="1" id="KW-0472">Membrane</keyword>
<dbReference type="RefSeq" id="WP_285662477.1">
    <property type="nucleotide sequence ID" value="NZ_BSTX01000001.1"/>
</dbReference>